<reference evidence="2 3" key="1">
    <citation type="journal article" date="2017" name="Nature">
        <title>The Apostasia genome and the evolution of orchids.</title>
        <authorList>
            <person name="Zhang G.Q."/>
            <person name="Liu K.W."/>
            <person name="Li Z."/>
            <person name="Lohaus R."/>
            <person name="Hsiao Y.Y."/>
            <person name="Niu S.C."/>
            <person name="Wang J.Y."/>
            <person name="Lin Y.C."/>
            <person name="Xu Q."/>
            <person name="Chen L.J."/>
            <person name="Yoshida K."/>
            <person name="Fujiwara S."/>
            <person name="Wang Z.W."/>
            <person name="Zhang Y.Q."/>
            <person name="Mitsuda N."/>
            <person name="Wang M."/>
            <person name="Liu G.H."/>
            <person name="Pecoraro L."/>
            <person name="Huang H.X."/>
            <person name="Xiao X.J."/>
            <person name="Lin M."/>
            <person name="Wu X.Y."/>
            <person name="Wu W.L."/>
            <person name="Chen Y.Y."/>
            <person name="Chang S.B."/>
            <person name="Sakamoto S."/>
            <person name="Ohme-Takagi M."/>
            <person name="Yagi M."/>
            <person name="Zeng S.J."/>
            <person name="Shen C.Y."/>
            <person name="Yeh C.M."/>
            <person name="Luo Y.B."/>
            <person name="Tsai W.C."/>
            <person name="Van de Peer Y."/>
            <person name="Liu Z.J."/>
        </authorList>
    </citation>
    <scope>NUCLEOTIDE SEQUENCE [LARGE SCALE GENOMIC DNA]</scope>
    <source>
        <strain evidence="3">cv. Shenzhen</strain>
        <tissue evidence="2">Stem</tissue>
    </source>
</reference>
<sequence>MDLRAVLDGSGGQWTEERHSHYLSWIEASFVRRTFGVDHNGYFQSPATRGRCPAESDTESTGESHSRSPSPAPADPVLRRSAVSSRESSPDRESSPSDSAGLFILYK</sequence>
<keyword evidence="3" id="KW-1185">Reference proteome</keyword>
<evidence type="ECO:0000313" key="3">
    <source>
        <dbReference type="Proteomes" id="UP000236161"/>
    </source>
</evidence>
<accession>A0A2H9ZTC2</accession>
<protein>
    <submittedName>
        <fullName evidence="2">Uncharacterized protein</fullName>
    </submittedName>
</protein>
<organism evidence="2 3">
    <name type="scientific">Apostasia shenzhenica</name>
    <dbReference type="NCBI Taxonomy" id="1088818"/>
    <lineage>
        <taxon>Eukaryota</taxon>
        <taxon>Viridiplantae</taxon>
        <taxon>Streptophyta</taxon>
        <taxon>Embryophyta</taxon>
        <taxon>Tracheophyta</taxon>
        <taxon>Spermatophyta</taxon>
        <taxon>Magnoliopsida</taxon>
        <taxon>Liliopsida</taxon>
        <taxon>Asparagales</taxon>
        <taxon>Orchidaceae</taxon>
        <taxon>Apostasioideae</taxon>
        <taxon>Apostasia</taxon>
    </lineage>
</organism>
<evidence type="ECO:0000313" key="2">
    <source>
        <dbReference type="EMBL" id="PKA46533.1"/>
    </source>
</evidence>
<dbReference type="AlphaFoldDB" id="A0A2H9ZTC2"/>
<dbReference type="EMBL" id="KZ454132">
    <property type="protein sequence ID" value="PKA46533.1"/>
    <property type="molecule type" value="Genomic_DNA"/>
</dbReference>
<name>A0A2H9ZTC2_9ASPA</name>
<dbReference type="OrthoDB" id="751338at2759"/>
<evidence type="ECO:0000256" key="1">
    <source>
        <dbReference type="SAM" id="MobiDB-lite"/>
    </source>
</evidence>
<dbReference type="Proteomes" id="UP000236161">
    <property type="component" value="Unassembled WGS sequence"/>
</dbReference>
<gene>
    <name evidence="2" type="ORF">AXF42_Ash012666</name>
</gene>
<feature type="compositionally biased region" description="Polar residues" evidence="1">
    <location>
        <begin position="59"/>
        <end position="69"/>
    </location>
</feature>
<proteinExistence type="predicted"/>
<feature type="region of interest" description="Disordered" evidence="1">
    <location>
        <begin position="42"/>
        <end position="107"/>
    </location>
</feature>